<dbReference type="PATRIC" id="fig|1227493.4.peg.2014"/>
<evidence type="ECO:0000259" key="2">
    <source>
        <dbReference type="Pfam" id="PF23366"/>
    </source>
</evidence>
<reference evidence="3 4" key="1">
    <citation type="journal article" date="2014" name="PLoS Genet.">
        <title>Phylogenetically driven sequencing of extremely halophilic archaea reveals strategies for static and dynamic osmo-response.</title>
        <authorList>
            <person name="Becker E.A."/>
            <person name="Seitzer P.M."/>
            <person name="Tritt A."/>
            <person name="Larsen D."/>
            <person name="Krusor M."/>
            <person name="Yao A.I."/>
            <person name="Wu D."/>
            <person name="Madern D."/>
            <person name="Eisen J.A."/>
            <person name="Darling A.E."/>
            <person name="Facciotti M.T."/>
        </authorList>
    </citation>
    <scope>NUCLEOTIDE SEQUENCE [LARGE SCALE GENOMIC DNA]</scope>
    <source>
        <strain evidence="3 4">JCM 10989</strain>
    </source>
</reference>
<evidence type="ECO:0000313" key="4">
    <source>
        <dbReference type="Proteomes" id="UP000011519"/>
    </source>
</evidence>
<dbReference type="EMBL" id="AOIM01000033">
    <property type="protein sequence ID" value="ELY91032.1"/>
    <property type="molecule type" value="Genomic_DNA"/>
</dbReference>
<dbReference type="InterPro" id="IPR056505">
    <property type="entry name" value="Beta-prop_HVO_0234"/>
</dbReference>
<evidence type="ECO:0000256" key="1">
    <source>
        <dbReference type="SAM" id="MobiDB-lite"/>
    </source>
</evidence>
<dbReference type="RefSeq" id="WP_006653223.1">
    <property type="nucleotide sequence ID" value="NZ_AOIM01000033.1"/>
</dbReference>
<name>L9ZZN2_9EURY</name>
<feature type="domain" description="HVO-0234-like beta-propeller" evidence="2">
    <location>
        <begin position="3"/>
        <end position="351"/>
    </location>
</feature>
<proteinExistence type="predicted"/>
<comment type="caution">
    <text evidence="3">The sequence shown here is derived from an EMBL/GenBank/DDBJ whole genome shotgun (WGS) entry which is preliminary data.</text>
</comment>
<feature type="region of interest" description="Disordered" evidence="1">
    <location>
        <begin position="127"/>
        <end position="154"/>
    </location>
</feature>
<organism evidence="3 4">
    <name type="scientific">Natrialba hulunbeirensis JCM 10989</name>
    <dbReference type="NCBI Taxonomy" id="1227493"/>
    <lineage>
        <taxon>Archaea</taxon>
        <taxon>Methanobacteriati</taxon>
        <taxon>Methanobacteriota</taxon>
        <taxon>Stenosarchaea group</taxon>
        <taxon>Halobacteria</taxon>
        <taxon>Halobacteriales</taxon>
        <taxon>Natrialbaceae</taxon>
        <taxon>Natrialba</taxon>
    </lineage>
</organism>
<evidence type="ECO:0000313" key="3">
    <source>
        <dbReference type="EMBL" id="ELY91032.1"/>
    </source>
</evidence>
<protein>
    <recommendedName>
        <fullName evidence="2">HVO-0234-like beta-propeller domain-containing protein</fullName>
    </recommendedName>
</protein>
<accession>L9ZZN2</accession>
<dbReference type="Pfam" id="PF23366">
    <property type="entry name" value="Beta-prop_HVO_0234"/>
    <property type="match status" value="1"/>
</dbReference>
<dbReference type="OrthoDB" id="213812at2157"/>
<gene>
    <name evidence="3" type="ORF">C483_10121</name>
</gene>
<sequence>MDSIEEKRVFGDRGGAVQAYVASSIGVVRVRIAGDTVGEFSLCARCDTRDIASTQAGRVVVATDEDVRVEDNAHGSVGDNAGSEFTLTDTGFGPATAIGVTGSTILAADPDGTVRFLKYERGDDGQDACRDSDWQELEFGPSNSGGRDERRTPTSVRAIDGDLLATDAGVYRFRETDGARVLEHAGLTDVVDVSAAAVPLAATADGLYRLGNGWMKVLEGTFETVTADPQAEPGRLSRAHAVTAGVTAASTAETAAETTTAEPAETDVYAFSNGNWERVTIEQVSDPIVDVGYGPRTAPAQEAATALESVYAVTESGTVLVSTTEPGEATAPDGWRQRSVGVTGVTGLAVRPD</sequence>
<dbReference type="Proteomes" id="UP000011519">
    <property type="component" value="Unassembled WGS sequence"/>
</dbReference>
<dbReference type="AlphaFoldDB" id="L9ZZN2"/>
<keyword evidence="4" id="KW-1185">Reference proteome</keyword>
<dbReference type="STRING" id="1227493.C483_10121"/>